<proteinExistence type="predicted"/>
<gene>
    <name evidence="1" type="ORF">L195_g055194</name>
</gene>
<dbReference type="AlphaFoldDB" id="A0A2K3KK13"/>
<accession>A0A2K3KK13</accession>
<protein>
    <submittedName>
        <fullName evidence="1">Uncharacterized protein</fullName>
    </submittedName>
</protein>
<sequence>VLRLGVAEWRLGVADVASGNQSYDWVCNRVAPGRDKAVLNCVDGE</sequence>
<evidence type="ECO:0000313" key="2">
    <source>
        <dbReference type="Proteomes" id="UP000236291"/>
    </source>
</evidence>
<organism evidence="1 2">
    <name type="scientific">Trifolium pratense</name>
    <name type="common">Red clover</name>
    <dbReference type="NCBI Taxonomy" id="57577"/>
    <lineage>
        <taxon>Eukaryota</taxon>
        <taxon>Viridiplantae</taxon>
        <taxon>Streptophyta</taxon>
        <taxon>Embryophyta</taxon>
        <taxon>Tracheophyta</taxon>
        <taxon>Spermatophyta</taxon>
        <taxon>Magnoliopsida</taxon>
        <taxon>eudicotyledons</taxon>
        <taxon>Gunneridae</taxon>
        <taxon>Pentapetalae</taxon>
        <taxon>rosids</taxon>
        <taxon>fabids</taxon>
        <taxon>Fabales</taxon>
        <taxon>Fabaceae</taxon>
        <taxon>Papilionoideae</taxon>
        <taxon>50 kb inversion clade</taxon>
        <taxon>NPAAA clade</taxon>
        <taxon>Hologalegina</taxon>
        <taxon>IRL clade</taxon>
        <taxon>Trifolieae</taxon>
        <taxon>Trifolium</taxon>
    </lineage>
</organism>
<dbReference type="EMBL" id="ASHM01099561">
    <property type="protein sequence ID" value="PNX66630.1"/>
    <property type="molecule type" value="Genomic_DNA"/>
</dbReference>
<reference evidence="1 2" key="1">
    <citation type="journal article" date="2014" name="Am. J. Bot.">
        <title>Genome assembly and annotation for red clover (Trifolium pratense; Fabaceae).</title>
        <authorList>
            <person name="Istvanek J."/>
            <person name="Jaros M."/>
            <person name="Krenek A."/>
            <person name="Repkova J."/>
        </authorList>
    </citation>
    <scope>NUCLEOTIDE SEQUENCE [LARGE SCALE GENOMIC DNA]</scope>
    <source>
        <strain evidence="2">cv. Tatra</strain>
        <tissue evidence="1">Young leaves</tissue>
    </source>
</reference>
<dbReference type="Proteomes" id="UP000236291">
    <property type="component" value="Unassembled WGS sequence"/>
</dbReference>
<name>A0A2K3KK13_TRIPR</name>
<evidence type="ECO:0000313" key="1">
    <source>
        <dbReference type="EMBL" id="PNX66630.1"/>
    </source>
</evidence>
<comment type="caution">
    <text evidence="1">The sequence shown here is derived from an EMBL/GenBank/DDBJ whole genome shotgun (WGS) entry which is preliminary data.</text>
</comment>
<feature type="non-terminal residue" evidence="1">
    <location>
        <position position="1"/>
    </location>
</feature>
<reference evidence="1 2" key="2">
    <citation type="journal article" date="2017" name="Front. Plant Sci.">
        <title>Gene Classification and Mining of Molecular Markers Useful in Red Clover (Trifolium pratense) Breeding.</title>
        <authorList>
            <person name="Istvanek J."/>
            <person name="Dluhosova J."/>
            <person name="Dluhos P."/>
            <person name="Patkova L."/>
            <person name="Nedelnik J."/>
            <person name="Repkova J."/>
        </authorList>
    </citation>
    <scope>NUCLEOTIDE SEQUENCE [LARGE SCALE GENOMIC DNA]</scope>
    <source>
        <strain evidence="2">cv. Tatra</strain>
        <tissue evidence="1">Young leaves</tissue>
    </source>
</reference>